<organism evidence="2 3">
    <name type="scientific">Trichoderma citrinoviride</name>
    <dbReference type="NCBI Taxonomy" id="58853"/>
    <lineage>
        <taxon>Eukaryota</taxon>
        <taxon>Fungi</taxon>
        <taxon>Dikarya</taxon>
        <taxon>Ascomycota</taxon>
        <taxon>Pezizomycotina</taxon>
        <taxon>Sordariomycetes</taxon>
        <taxon>Hypocreomycetidae</taxon>
        <taxon>Hypocreales</taxon>
        <taxon>Hypocreaceae</taxon>
        <taxon>Trichoderma</taxon>
    </lineage>
</organism>
<reference evidence="3" key="1">
    <citation type="submission" date="2016-07" db="EMBL/GenBank/DDBJ databases">
        <title>Multiple horizontal gene transfer events from other fungi enriched the ability of initially mycotrophic Trichoderma (Ascomycota) to feed on dead plant biomass.</title>
        <authorList>
            <consortium name="DOE Joint Genome Institute"/>
            <person name="Atanasova L."/>
            <person name="Chenthamara K."/>
            <person name="Zhang J."/>
            <person name="Grujic M."/>
            <person name="Henrissat B."/>
            <person name="Kuo A."/>
            <person name="Aerts A."/>
            <person name="Salamov A."/>
            <person name="Lipzen A."/>
            <person name="Labutti K."/>
            <person name="Barry K."/>
            <person name="Miao Y."/>
            <person name="Rahimi M.J."/>
            <person name="Shen Q."/>
            <person name="Grigoriev I.V."/>
            <person name="Kubicek C.P."/>
            <person name="Druzhinina I.S."/>
        </authorList>
    </citation>
    <scope>NUCLEOTIDE SEQUENCE [LARGE SCALE GENOMIC DNA]</scope>
    <source>
        <strain evidence="3">TUCIM 6016</strain>
    </source>
</reference>
<dbReference type="AlphaFoldDB" id="A0A2T4BAV4"/>
<proteinExistence type="predicted"/>
<gene>
    <name evidence="2" type="ORF">BBK36DRAFT_1102468</name>
</gene>
<feature type="compositionally biased region" description="Basic and acidic residues" evidence="1">
    <location>
        <begin position="120"/>
        <end position="129"/>
    </location>
</feature>
<dbReference type="OrthoDB" id="5416298at2759"/>
<evidence type="ECO:0000313" key="3">
    <source>
        <dbReference type="Proteomes" id="UP000241546"/>
    </source>
</evidence>
<accession>A0A2T4BAV4</accession>
<evidence type="ECO:0000256" key="1">
    <source>
        <dbReference type="SAM" id="MobiDB-lite"/>
    </source>
</evidence>
<feature type="non-terminal residue" evidence="2">
    <location>
        <position position="205"/>
    </location>
</feature>
<sequence length="205" mass="22436">ALSPFTTLTTAARPKNGPPVTYREARGPRVLGFRVICESSLGGHRRAAGPERYLHGTLSRLVRPPRCCLTPLDHRTNIKPPSSLQTGAAADQPPKPPNIPPPTSTRLPSNIPLRPLPSRADGDRDRDDYDSQSASLLSARGYGAPPHRPSSESETSSWTDTGDIGDQYGDDTDPVRIQLPADIEDELLASVQRRQSKPHYKQHKK</sequence>
<feature type="region of interest" description="Disordered" evidence="1">
    <location>
        <begin position="72"/>
        <end position="181"/>
    </location>
</feature>
<feature type="non-terminal residue" evidence="2">
    <location>
        <position position="1"/>
    </location>
</feature>
<dbReference type="RefSeq" id="XP_024749780.1">
    <property type="nucleotide sequence ID" value="XM_024889168.1"/>
</dbReference>
<dbReference type="Proteomes" id="UP000241546">
    <property type="component" value="Unassembled WGS sequence"/>
</dbReference>
<keyword evidence="3" id="KW-1185">Reference proteome</keyword>
<dbReference type="GeneID" id="36597287"/>
<evidence type="ECO:0000313" key="2">
    <source>
        <dbReference type="EMBL" id="PTB66460.1"/>
    </source>
</evidence>
<feature type="compositionally biased region" description="Pro residues" evidence="1">
    <location>
        <begin position="93"/>
        <end position="103"/>
    </location>
</feature>
<protein>
    <submittedName>
        <fullName evidence="2">Uncharacterized protein</fullName>
    </submittedName>
</protein>
<dbReference type="EMBL" id="KZ680213">
    <property type="protein sequence ID" value="PTB66460.1"/>
    <property type="molecule type" value="Genomic_DNA"/>
</dbReference>
<name>A0A2T4BAV4_9HYPO</name>